<keyword evidence="8" id="KW-1185">Reference proteome</keyword>
<protein>
    <submittedName>
        <fullName evidence="7">Uncharacterized protein</fullName>
    </submittedName>
</protein>
<dbReference type="EMBL" id="JALJOQ010000020">
    <property type="protein sequence ID" value="KAK9809440.1"/>
    <property type="molecule type" value="Genomic_DNA"/>
</dbReference>
<keyword evidence="5" id="KW-0472">Membrane</keyword>
<dbReference type="PANTHER" id="PTHR11504">
    <property type="entry name" value="CYTOCHROME C OXIDASE POLYPEPTIDE VIA"/>
    <property type="match status" value="1"/>
</dbReference>
<dbReference type="PANTHER" id="PTHR11504:SF0">
    <property type="entry name" value="CYTOCHROME C OXIDASE SUBUNIT"/>
    <property type="match status" value="1"/>
</dbReference>
<dbReference type="GO" id="GO:0030234">
    <property type="term" value="F:enzyme regulator activity"/>
    <property type="evidence" value="ECO:0007669"/>
    <property type="project" value="TreeGrafter"/>
</dbReference>
<evidence type="ECO:0000313" key="7">
    <source>
        <dbReference type="EMBL" id="KAK9809440.1"/>
    </source>
</evidence>
<keyword evidence="3" id="KW-0809">Transit peptide</keyword>
<sequence>MQALTRARATGLLLKSARDGVRRMSGGLSHQEEVAQMNKWRIVTIAAVPVCFAMAVWDLSQGEHEEHEKPDYSYLNIRSKSFPWGDCSLFDTHCGKEEAEE</sequence>
<evidence type="ECO:0000256" key="3">
    <source>
        <dbReference type="ARBA" id="ARBA00022946"/>
    </source>
</evidence>
<evidence type="ECO:0000256" key="2">
    <source>
        <dbReference type="ARBA" id="ARBA00022792"/>
    </source>
</evidence>
<comment type="similarity">
    <text evidence="6">Belongs to the cytochrome c oxidase subunit 6A family.</text>
</comment>
<evidence type="ECO:0000256" key="4">
    <source>
        <dbReference type="ARBA" id="ARBA00023128"/>
    </source>
</evidence>
<evidence type="ECO:0000256" key="5">
    <source>
        <dbReference type="ARBA" id="ARBA00023136"/>
    </source>
</evidence>
<evidence type="ECO:0000313" key="8">
    <source>
        <dbReference type="Proteomes" id="UP001465755"/>
    </source>
</evidence>
<evidence type="ECO:0000256" key="6">
    <source>
        <dbReference type="RuleBase" id="RU004396"/>
    </source>
</evidence>
<dbReference type="Proteomes" id="UP001465755">
    <property type="component" value="Unassembled WGS sequence"/>
</dbReference>
<dbReference type="AlphaFoldDB" id="A0AAW1PI16"/>
<dbReference type="GO" id="GO:0005743">
    <property type="term" value="C:mitochondrial inner membrane"/>
    <property type="evidence" value="ECO:0007669"/>
    <property type="project" value="UniProtKB-SubCell"/>
</dbReference>
<reference evidence="7 8" key="1">
    <citation type="journal article" date="2024" name="Nat. Commun.">
        <title>Phylogenomics reveals the evolutionary origins of lichenization in chlorophyte algae.</title>
        <authorList>
            <person name="Puginier C."/>
            <person name="Libourel C."/>
            <person name="Otte J."/>
            <person name="Skaloud P."/>
            <person name="Haon M."/>
            <person name="Grisel S."/>
            <person name="Petersen M."/>
            <person name="Berrin J.G."/>
            <person name="Delaux P.M."/>
            <person name="Dal Grande F."/>
            <person name="Keller J."/>
        </authorList>
    </citation>
    <scope>NUCLEOTIDE SEQUENCE [LARGE SCALE GENOMIC DNA]</scope>
    <source>
        <strain evidence="7 8">SAG 2036</strain>
    </source>
</reference>
<gene>
    <name evidence="7" type="ORF">WJX73_007653</name>
</gene>
<keyword evidence="2" id="KW-0999">Mitochondrion inner membrane</keyword>
<dbReference type="SUPFAM" id="SSF81411">
    <property type="entry name" value="Mitochondrial cytochrome c oxidase subunit VIa"/>
    <property type="match status" value="1"/>
</dbReference>
<proteinExistence type="inferred from homology"/>
<comment type="caution">
    <text evidence="7">The sequence shown here is derived from an EMBL/GenBank/DDBJ whole genome shotgun (WGS) entry which is preliminary data.</text>
</comment>
<dbReference type="InterPro" id="IPR001349">
    <property type="entry name" value="Cyt_c_oxidase_su6a"/>
</dbReference>
<dbReference type="GO" id="GO:0006123">
    <property type="term" value="P:mitochondrial electron transport, cytochrome c to oxygen"/>
    <property type="evidence" value="ECO:0007669"/>
    <property type="project" value="TreeGrafter"/>
</dbReference>
<dbReference type="Pfam" id="PF02046">
    <property type="entry name" value="COX6A"/>
    <property type="match status" value="1"/>
</dbReference>
<dbReference type="Gene3D" id="4.10.95.10">
    <property type="entry name" value="Cytochrome c oxidase, subunit VIa"/>
    <property type="match status" value="1"/>
</dbReference>
<comment type="subcellular location">
    <subcellularLocation>
        <location evidence="1">Mitochondrion inner membrane</location>
    </subcellularLocation>
</comment>
<evidence type="ECO:0000256" key="1">
    <source>
        <dbReference type="ARBA" id="ARBA00004273"/>
    </source>
</evidence>
<name>A0AAW1PI16_9CHLO</name>
<accession>A0AAW1PI16</accession>
<organism evidence="7 8">
    <name type="scientific">Symbiochloris irregularis</name>
    <dbReference type="NCBI Taxonomy" id="706552"/>
    <lineage>
        <taxon>Eukaryota</taxon>
        <taxon>Viridiplantae</taxon>
        <taxon>Chlorophyta</taxon>
        <taxon>core chlorophytes</taxon>
        <taxon>Trebouxiophyceae</taxon>
        <taxon>Trebouxiales</taxon>
        <taxon>Trebouxiaceae</taxon>
        <taxon>Symbiochloris</taxon>
    </lineage>
</organism>
<keyword evidence="4" id="KW-0496">Mitochondrion</keyword>
<dbReference type="InterPro" id="IPR036418">
    <property type="entry name" value="Cyt_c_oxidase_su6a_sf"/>
</dbReference>